<feature type="compositionally biased region" description="Basic and acidic residues" evidence="3">
    <location>
        <begin position="113"/>
        <end position="164"/>
    </location>
</feature>
<feature type="compositionally biased region" description="Polar residues" evidence="3">
    <location>
        <begin position="471"/>
        <end position="489"/>
    </location>
</feature>
<protein>
    <submittedName>
        <fullName evidence="5">Winged helix-turn-helix transcription repressor DNA-binding</fullName>
    </submittedName>
</protein>
<dbReference type="AlphaFoldDB" id="A0AAD6GML6"/>
<dbReference type="EMBL" id="JAQJAC010000010">
    <property type="protein sequence ID" value="KAJ5568612.1"/>
    <property type="molecule type" value="Genomic_DNA"/>
</dbReference>
<gene>
    <name evidence="5" type="ORF">N7450_011098</name>
</gene>
<feature type="domain" description="HTH La-type RNA-binding" evidence="4">
    <location>
        <begin position="532"/>
        <end position="626"/>
    </location>
</feature>
<feature type="region of interest" description="Disordered" evidence="3">
    <location>
        <begin position="780"/>
        <end position="804"/>
    </location>
</feature>
<dbReference type="CDD" id="cd07323">
    <property type="entry name" value="LAM"/>
    <property type="match status" value="1"/>
</dbReference>
<organism evidence="5 6">
    <name type="scientific">Penicillium hetheringtonii</name>
    <dbReference type="NCBI Taxonomy" id="911720"/>
    <lineage>
        <taxon>Eukaryota</taxon>
        <taxon>Fungi</taxon>
        <taxon>Dikarya</taxon>
        <taxon>Ascomycota</taxon>
        <taxon>Pezizomycotina</taxon>
        <taxon>Eurotiomycetes</taxon>
        <taxon>Eurotiomycetidae</taxon>
        <taxon>Eurotiales</taxon>
        <taxon>Aspergillaceae</taxon>
        <taxon>Penicillium</taxon>
    </lineage>
</organism>
<dbReference type="GO" id="GO:0045727">
    <property type="term" value="P:positive regulation of translation"/>
    <property type="evidence" value="ECO:0007669"/>
    <property type="project" value="TreeGrafter"/>
</dbReference>
<evidence type="ECO:0000256" key="3">
    <source>
        <dbReference type="SAM" id="MobiDB-lite"/>
    </source>
</evidence>
<dbReference type="Pfam" id="PF05383">
    <property type="entry name" value="La"/>
    <property type="match status" value="1"/>
</dbReference>
<name>A0AAD6GML6_9EURO</name>
<feature type="region of interest" description="Disordered" evidence="3">
    <location>
        <begin position="1"/>
        <end position="514"/>
    </location>
</feature>
<sequence>MSATFSYAQAAKGSSGSPVPTKAAPTDVQSTESKPEESSNDATPESVTTASETETPKEAEKATPSVNKEDEFTTVTSKTRSKVVHSRTSSPSVRTTKESKEIDASNTNGKADNSSEKKSQSDAKNEKSENGSEGTKDKSEKSDKSEKAEKNKKNEKPAPPKELKAAPLPSVNIWQQRKEAQDAKVKTTPASKTASGKTEEAQQDNSKSGSKKKGADGTTEGAKGSKKSDGKGRDDALPPVADASSWPTPQVALGEEKKKAQEKTEKTEKTEKSPVMRNHGKEKWMPVDYVPTAVFNTPLPSSGRGGSRRSARGGRESGRGPAHAAGEKAGSGPATPGATGKQNSGERGNNEAGPGRATSLPAQSRRSTSADVNGPEGRKTQPAERGRGARTEDAHTNGKHANGENVPRPQKQFGKHGQANSKNPNLAVDSQAASRANDRRAESGSKSADPTGFEFNNRGSRANRGGRGPFNSFNGQGSQFGNIANNNFVPKSFGGFNDRQRSHNGLANGNQQGNRMPAVNPAPMSAMPYQQYMEPFSLMSMLSMQLEYYFSVDNMCKDMFLRKHMDSQGFVPLGVIASFKRVKSLTEDFELIRHVSRQLRTVEYQTGEDGVDRLRPRGKWGQWILPYDQREITAQHEGAAPATHSGKTDENAPFNGHGPNGSLPNGAQQFIPNGTGPRGPQTLSSTAPEFQPSMPPVAQNEIANVGHPTNSDIYPDKTCGLDPNPTSPPSFHHGLVVPATGSKRVGDNSHPHGAFCSASRPPRWRGKRNFSYKKSVNVSNSSEQFPSNYASAARSQRRKPKQGLVTGPPYVSWSNYLASNFELPLYNEFRRLAIDDLLSRHVDYGFNALMSFYKTCLFGSSSIPSEVLTDLATLSRSPPFDHHQVVHDLFYSALKSRKMGELNRDRAGLVYNRERQTNPV</sequence>
<dbReference type="PROSITE" id="PS50961">
    <property type="entry name" value="HTH_LA"/>
    <property type="match status" value="1"/>
</dbReference>
<dbReference type="Proteomes" id="UP001216150">
    <property type="component" value="Unassembled WGS sequence"/>
</dbReference>
<evidence type="ECO:0000256" key="1">
    <source>
        <dbReference type="ARBA" id="ARBA00022884"/>
    </source>
</evidence>
<dbReference type="GO" id="GO:0005829">
    <property type="term" value="C:cytosol"/>
    <property type="evidence" value="ECO:0007669"/>
    <property type="project" value="TreeGrafter"/>
</dbReference>
<feature type="compositionally biased region" description="Polar residues" evidence="3">
    <location>
        <begin position="503"/>
        <end position="514"/>
    </location>
</feature>
<dbReference type="GO" id="GO:0010494">
    <property type="term" value="C:cytoplasmic stress granule"/>
    <property type="evidence" value="ECO:0007669"/>
    <property type="project" value="TreeGrafter"/>
</dbReference>
<dbReference type="SMART" id="SM00715">
    <property type="entry name" value="LA"/>
    <property type="match status" value="1"/>
</dbReference>
<comment type="caution">
    <text evidence="5">The sequence shown here is derived from an EMBL/GenBank/DDBJ whole genome shotgun (WGS) entry which is preliminary data.</text>
</comment>
<feature type="compositionally biased region" description="Polar residues" evidence="3">
    <location>
        <begin position="1"/>
        <end position="18"/>
    </location>
</feature>
<feature type="compositionally biased region" description="Basic and acidic residues" evidence="3">
    <location>
        <begin position="226"/>
        <end position="236"/>
    </location>
</feature>
<dbReference type="PANTHER" id="PTHR22792">
    <property type="entry name" value="LUPUS LA PROTEIN-RELATED"/>
    <property type="match status" value="1"/>
</dbReference>
<evidence type="ECO:0000259" key="4">
    <source>
        <dbReference type="PROSITE" id="PS50961"/>
    </source>
</evidence>
<dbReference type="InterPro" id="IPR036390">
    <property type="entry name" value="WH_DNA-bd_sf"/>
</dbReference>
<accession>A0AAD6GML6</accession>
<proteinExistence type="predicted"/>
<feature type="compositionally biased region" description="Basic and acidic residues" evidence="3">
    <location>
        <begin position="254"/>
        <end position="285"/>
    </location>
</feature>
<evidence type="ECO:0000256" key="2">
    <source>
        <dbReference type="PROSITE-ProRule" id="PRU00332"/>
    </source>
</evidence>
<dbReference type="InterPro" id="IPR045180">
    <property type="entry name" value="La_dom_prot"/>
</dbReference>
<feature type="compositionally biased region" description="Low complexity" evidence="3">
    <location>
        <begin position="330"/>
        <end position="340"/>
    </location>
</feature>
<keyword evidence="1 2" id="KW-0694">RNA-binding</keyword>
<keyword evidence="6" id="KW-1185">Reference proteome</keyword>
<evidence type="ECO:0000313" key="5">
    <source>
        <dbReference type="EMBL" id="KAJ5568612.1"/>
    </source>
</evidence>
<feature type="region of interest" description="Disordered" evidence="3">
    <location>
        <begin position="636"/>
        <end position="713"/>
    </location>
</feature>
<feature type="compositionally biased region" description="Basic and acidic residues" evidence="3">
    <location>
        <begin position="176"/>
        <end position="185"/>
    </location>
</feature>
<dbReference type="GO" id="GO:0003677">
    <property type="term" value="F:DNA binding"/>
    <property type="evidence" value="ECO:0007669"/>
    <property type="project" value="UniProtKB-KW"/>
</dbReference>
<dbReference type="Gene3D" id="1.10.10.10">
    <property type="entry name" value="Winged helix-like DNA-binding domain superfamily/Winged helix DNA-binding domain"/>
    <property type="match status" value="1"/>
</dbReference>
<dbReference type="GO" id="GO:0003723">
    <property type="term" value="F:RNA binding"/>
    <property type="evidence" value="ECO:0007669"/>
    <property type="project" value="UniProtKB-UniRule"/>
</dbReference>
<evidence type="ECO:0000313" key="6">
    <source>
        <dbReference type="Proteomes" id="UP001216150"/>
    </source>
</evidence>
<dbReference type="InterPro" id="IPR036388">
    <property type="entry name" value="WH-like_DNA-bd_sf"/>
</dbReference>
<dbReference type="SUPFAM" id="SSF46785">
    <property type="entry name" value="Winged helix' DNA-binding domain"/>
    <property type="match status" value="1"/>
</dbReference>
<feature type="compositionally biased region" description="Polar residues" evidence="3">
    <location>
        <begin position="783"/>
        <end position="794"/>
    </location>
</feature>
<reference evidence="5 6" key="1">
    <citation type="journal article" date="2023" name="IMA Fungus">
        <title>Comparative genomic study of the Penicillium genus elucidates a diverse pangenome and 15 lateral gene transfer events.</title>
        <authorList>
            <person name="Petersen C."/>
            <person name="Sorensen T."/>
            <person name="Nielsen M.R."/>
            <person name="Sondergaard T.E."/>
            <person name="Sorensen J.L."/>
            <person name="Fitzpatrick D.A."/>
            <person name="Frisvad J.C."/>
            <person name="Nielsen K.L."/>
        </authorList>
    </citation>
    <scope>NUCLEOTIDE SEQUENCE [LARGE SCALE GENOMIC DNA]</scope>
    <source>
        <strain evidence="5 6">IBT 29057</strain>
    </source>
</reference>
<feature type="compositionally biased region" description="Polar residues" evidence="3">
    <location>
        <begin position="662"/>
        <end position="672"/>
    </location>
</feature>
<feature type="compositionally biased region" description="Basic and acidic residues" evidence="3">
    <location>
        <begin position="54"/>
        <end position="71"/>
    </location>
</feature>
<dbReference type="InterPro" id="IPR006630">
    <property type="entry name" value="La_HTH"/>
</dbReference>
<keyword evidence="5" id="KW-0238">DNA-binding</keyword>
<dbReference type="PANTHER" id="PTHR22792:SF132">
    <property type="entry name" value="LA-RELATED PROTEIN 1"/>
    <property type="match status" value="1"/>
</dbReference>
<feature type="compositionally biased region" description="Basic and acidic residues" evidence="3">
    <location>
        <begin position="376"/>
        <end position="396"/>
    </location>
</feature>
<feature type="compositionally biased region" description="Polar residues" evidence="3">
    <location>
        <begin position="360"/>
        <end position="371"/>
    </location>
</feature>